<dbReference type="SUPFAM" id="SSF52499">
    <property type="entry name" value="Isochorismatase-like hydrolases"/>
    <property type="match status" value="1"/>
</dbReference>
<proteinExistence type="predicted"/>
<dbReference type="EMBL" id="LDJL01000007">
    <property type="protein sequence ID" value="KRG70009.1"/>
    <property type="molecule type" value="Genomic_DNA"/>
</dbReference>
<comment type="caution">
    <text evidence="3">The sequence shown here is derived from an EMBL/GenBank/DDBJ whole genome shotgun (WGS) entry which is preliminary data.</text>
</comment>
<gene>
    <name evidence="3" type="ORF">ABB29_07130</name>
</gene>
<organism evidence="3 4">
    <name type="scientific">Pseudoxanthomonas dokdonensis</name>
    <dbReference type="NCBI Taxonomy" id="344882"/>
    <lineage>
        <taxon>Bacteria</taxon>
        <taxon>Pseudomonadati</taxon>
        <taxon>Pseudomonadota</taxon>
        <taxon>Gammaproteobacteria</taxon>
        <taxon>Lysobacterales</taxon>
        <taxon>Lysobacteraceae</taxon>
        <taxon>Pseudoxanthomonas</taxon>
    </lineage>
</organism>
<dbReference type="InterPro" id="IPR000868">
    <property type="entry name" value="Isochorismatase-like_dom"/>
</dbReference>
<dbReference type="Gene3D" id="3.40.50.850">
    <property type="entry name" value="Isochorismatase-like"/>
    <property type="match status" value="1"/>
</dbReference>
<keyword evidence="1" id="KW-0378">Hydrolase</keyword>
<dbReference type="STRING" id="344882.ABB29_07130"/>
<dbReference type="PANTHER" id="PTHR43540">
    <property type="entry name" value="PEROXYUREIDOACRYLATE/UREIDOACRYLATE AMIDOHYDROLASE-RELATED"/>
    <property type="match status" value="1"/>
</dbReference>
<dbReference type="Pfam" id="PF00857">
    <property type="entry name" value="Isochorismatase"/>
    <property type="match status" value="1"/>
</dbReference>
<dbReference type="InterPro" id="IPR050272">
    <property type="entry name" value="Isochorismatase-like_hydrls"/>
</dbReference>
<dbReference type="InterPro" id="IPR036380">
    <property type="entry name" value="Isochorismatase-like_sf"/>
</dbReference>
<evidence type="ECO:0000259" key="2">
    <source>
        <dbReference type="Pfam" id="PF00857"/>
    </source>
</evidence>
<dbReference type="CDD" id="cd01014">
    <property type="entry name" value="nicotinamidase_related"/>
    <property type="match status" value="1"/>
</dbReference>
<name>A0A0R0CJB2_9GAMM</name>
<dbReference type="GO" id="GO:0016787">
    <property type="term" value="F:hydrolase activity"/>
    <property type="evidence" value="ECO:0007669"/>
    <property type="project" value="UniProtKB-KW"/>
</dbReference>
<evidence type="ECO:0000256" key="1">
    <source>
        <dbReference type="ARBA" id="ARBA00022801"/>
    </source>
</evidence>
<dbReference type="PANTHER" id="PTHR43540:SF6">
    <property type="entry name" value="ISOCHORISMATASE-LIKE DOMAIN-CONTAINING PROTEIN"/>
    <property type="match status" value="1"/>
</dbReference>
<dbReference type="OrthoDB" id="1157330at2"/>
<evidence type="ECO:0000313" key="3">
    <source>
        <dbReference type="EMBL" id="KRG70009.1"/>
    </source>
</evidence>
<dbReference type="RefSeq" id="WP_057657937.1">
    <property type="nucleotide sequence ID" value="NZ_LDJL01000007.1"/>
</dbReference>
<dbReference type="Proteomes" id="UP000052052">
    <property type="component" value="Unassembled WGS sequence"/>
</dbReference>
<evidence type="ECO:0000313" key="4">
    <source>
        <dbReference type="Proteomes" id="UP000052052"/>
    </source>
</evidence>
<feature type="domain" description="Isochorismatase-like" evidence="2">
    <location>
        <begin position="14"/>
        <end position="161"/>
    </location>
</feature>
<protein>
    <submittedName>
        <fullName evidence="3">Isochorismatase</fullName>
    </submittedName>
</protein>
<keyword evidence="4" id="KW-1185">Reference proteome</keyword>
<dbReference type="PATRIC" id="fig|344882.3.peg.2768"/>
<reference evidence="3 4" key="1">
    <citation type="submission" date="2015-05" db="EMBL/GenBank/DDBJ databases">
        <title>Genome sequencing and analysis of members of genus Stenotrophomonas.</title>
        <authorList>
            <person name="Patil P.P."/>
            <person name="Midha S."/>
            <person name="Patil P.B."/>
        </authorList>
    </citation>
    <scope>NUCLEOTIDE SEQUENCE [LARGE SCALE GENOMIC DNA]</scope>
    <source>
        <strain evidence="3 4">DSM 21858</strain>
    </source>
</reference>
<accession>A0A0R0CJB2</accession>
<dbReference type="AlphaFoldDB" id="A0A0R0CJB2"/>
<sequence>MTAAVGVEPAPARAALVIVDVQCGLFDVEPAPADADAVIERINQLSRQARQAELPVIVVQHEQAEGALVHGSDGWQLQPQLQLADGDHRLRKTTPDSFLRTGLDEVLSLLGVEELVICGYASEFCIDSTSRSAAAHGYAVTVVADGHTTCDKPHASAAQIRQHHNATLSNITSFGARIRALPAADIRFD</sequence>